<dbReference type="STRING" id="364032.SAMN05443662_0493"/>
<keyword evidence="3" id="KW-0997">Cell inner membrane</keyword>
<organism evidence="7 8">
    <name type="scientific">Sulfurivirga caldicuralii</name>
    <dbReference type="NCBI Taxonomy" id="364032"/>
    <lineage>
        <taxon>Bacteria</taxon>
        <taxon>Pseudomonadati</taxon>
        <taxon>Pseudomonadota</taxon>
        <taxon>Gammaproteobacteria</taxon>
        <taxon>Thiotrichales</taxon>
        <taxon>Piscirickettsiaceae</taxon>
        <taxon>Sulfurivirga</taxon>
    </lineage>
</organism>
<keyword evidence="2" id="KW-1003">Cell membrane</keyword>
<dbReference type="GO" id="GO:0005886">
    <property type="term" value="C:plasma membrane"/>
    <property type="evidence" value="ECO:0007669"/>
    <property type="project" value="UniProtKB-SubCell"/>
</dbReference>
<evidence type="ECO:0000256" key="3">
    <source>
        <dbReference type="ARBA" id="ARBA00022519"/>
    </source>
</evidence>
<protein>
    <submittedName>
        <fullName evidence="7">KDO2-lipid IV(A) lauroyltransferase</fullName>
    </submittedName>
</protein>
<dbReference type="Pfam" id="PF03279">
    <property type="entry name" value="Lip_A_acyltrans"/>
    <property type="match status" value="1"/>
</dbReference>
<keyword evidence="6" id="KW-0012">Acyltransferase</keyword>
<evidence type="ECO:0000256" key="4">
    <source>
        <dbReference type="ARBA" id="ARBA00022679"/>
    </source>
</evidence>
<keyword evidence="5" id="KW-0472">Membrane</keyword>
<dbReference type="AlphaFoldDB" id="A0A1N6DYY5"/>
<dbReference type="PANTHER" id="PTHR30606">
    <property type="entry name" value="LIPID A BIOSYNTHESIS LAUROYL ACYLTRANSFERASE"/>
    <property type="match status" value="1"/>
</dbReference>
<dbReference type="EMBL" id="FSRE01000001">
    <property type="protein sequence ID" value="SIN75917.1"/>
    <property type="molecule type" value="Genomic_DNA"/>
</dbReference>
<dbReference type="Proteomes" id="UP000198461">
    <property type="component" value="Unassembled WGS sequence"/>
</dbReference>
<dbReference type="InterPro" id="IPR004960">
    <property type="entry name" value="LipA_acyltrans"/>
</dbReference>
<keyword evidence="4 7" id="KW-0808">Transferase</keyword>
<dbReference type="GO" id="GO:0016746">
    <property type="term" value="F:acyltransferase activity"/>
    <property type="evidence" value="ECO:0007669"/>
    <property type="project" value="UniProtKB-KW"/>
</dbReference>
<gene>
    <name evidence="7" type="ORF">SAMN05443662_0493</name>
</gene>
<evidence type="ECO:0000313" key="7">
    <source>
        <dbReference type="EMBL" id="SIN75917.1"/>
    </source>
</evidence>
<dbReference type="PANTHER" id="PTHR30606:SF9">
    <property type="entry name" value="LIPID A BIOSYNTHESIS LAUROYLTRANSFERASE"/>
    <property type="match status" value="1"/>
</dbReference>
<name>A0A1N6DYY5_9GAMM</name>
<evidence type="ECO:0000256" key="5">
    <source>
        <dbReference type="ARBA" id="ARBA00023136"/>
    </source>
</evidence>
<keyword evidence="8" id="KW-1185">Reference proteome</keyword>
<accession>A0A1N6DYY5</accession>
<dbReference type="GO" id="GO:0009247">
    <property type="term" value="P:glycolipid biosynthetic process"/>
    <property type="evidence" value="ECO:0007669"/>
    <property type="project" value="UniProtKB-ARBA"/>
</dbReference>
<dbReference type="PIRSF" id="PIRSF026649">
    <property type="entry name" value="MsbB"/>
    <property type="match status" value="1"/>
</dbReference>
<comment type="subcellular location">
    <subcellularLocation>
        <location evidence="1">Cell inner membrane</location>
    </subcellularLocation>
</comment>
<proteinExistence type="predicted"/>
<reference evidence="7 8" key="1">
    <citation type="submission" date="2016-11" db="EMBL/GenBank/DDBJ databases">
        <authorList>
            <person name="Jaros S."/>
            <person name="Januszkiewicz K."/>
            <person name="Wedrychowicz H."/>
        </authorList>
    </citation>
    <scope>NUCLEOTIDE SEQUENCE [LARGE SCALE GENOMIC DNA]</scope>
    <source>
        <strain evidence="7 8">DSM 17737</strain>
    </source>
</reference>
<evidence type="ECO:0000313" key="8">
    <source>
        <dbReference type="Proteomes" id="UP000198461"/>
    </source>
</evidence>
<evidence type="ECO:0000256" key="2">
    <source>
        <dbReference type="ARBA" id="ARBA00022475"/>
    </source>
</evidence>
<evidence type="ECO:0000256" key="1">
    <source>
        <dbReference type="ARBA" id="ARBA00004533"/>
    </source>
</evidence>
<evidence type="ECO:0000256" key="6">
    <source>
        <dbReference type="ARBA" id="ARBA00023315"/>
    </source>
</evidence>
<sequence length="326" mass="37811">MDAMRNSTVKPNTPKFERHFLHPRYWPLWLAMGLLRLLALLPHKVKLKLGSPLGNLLYWLAPQRRKLAAANIALSFPDWSAEKHHALLRAHFRSLGIGMMELLIVWWGGYRREDDRKERALVTFHNLDIIKKLQAEGRGVIMLVPHFTHIDMTGLFLQLELSYAPVYRPHDDPLMEYLITKGRTVFRDGAPWVTPISKDASRTMLKHLKRGGLLFYLPDQRYRNPKQRVDATFFGRPAPSNPATSKLAQLTGAAVVPVFTRRINDHYHVTCLPPVDNFPSGDDLADTERLHRLYEQEIRHNPAQYLWVHDRWNLSNEDIERLSSQA</sequence>
<dbReference type="CDD" id="cd07984">
    <property type="entry name" value="LPLAT_LABLAT-like"/>
    <property type="match status" value="1"/>
</dbReference>